<evidence type="ECO:0000256" key="8">
    <source>
        <dbReference type="ARBA" id="ARBA00023136"/>
    </source>
</evidence>
<evidence type="ECO:0000256" key="9">
    <source>
        <dbReference type="SAM" id="Phobius"/>
    </source>
</evidence>
<sequence>MAILPTEEKRLSNDGSADLKDSDIEQQHVLFGNEIDSDVFDDPNLDKTAISLDDDSPYPEVRSAVANTDDPSIPVNTFRAWVLGLIWAIILPGINQFFFFRFPAVTVSSLVAQLLSYPLGRAWASFLPNKKIFGVSINPGPFSVKEHVIVTIMAGVGAQSAYATDIIAVQRVYYNQTYSFLYQWLVVMSTQLIGFSIGGIARRFLVSPPSMIWPANLVLCALFNTLHHQQYAGIGSRGGISRERFFTYVFFGMTAYYFFPGYIFTALSFFSWVCWIRPNDSKLNQIFGYNSGLGFSTITFDWTQITFIGSPLATPWWAEMNIFAGFLFFFWFLTPILYYKNVWFSQFMPILSSTSYDNTGAEYNVTKILSADTTLDLAKYKSYSPLFLSTTFAISYGLSFAGITSTLMHAFLYYRKQVWVQARRALHEQPDIHARLMSRYREVPDWWYVIIFISMFVCGIIAIEVWPTQMPVWAFVLALIIAFVYIIPIGMIQAVTNQQVGLNVITELIIGYALPGRPIAMMMFKTWGYITMVQALQFTSDFKLGHYMKIPPRPMFTCQVVATIIAGTVQLGVQAWMFTNIPDMCSTHQKDGFSCPSTKVFFTASVIWGVIGPRLQFSQGQTYYALIFFFLIGAIAPVISWGLSKKYPDSIFKYVNIPVIFNGTGLIPPATAENYVPWALVGFIFQYVIRRKHFSWWSKYNYVLSAALDSSVAVGAILVFFCLNFPRNGTIGATTIETWWGNTVYMNTADWNALPLKTVAPGGTFGPSTW</sequence>
<dbReference type="FunCoup" id="A0A0H2R1J5">
    <property type="interactions" value="69"/>
</dbReference>
<feature type="transmembrane region" description="Helical" evidence="9">
    <location>
        <begin position="600"/>
        <end position="617"/>
    </location>
</feature>
<feature type="transmembrane region" description="Helical" evidence="9">
    <location>
        <begin position="320"/>
        <end position="339"/>
    </location>
</feature>
<keyword evidence="3" id="KW-0813">Transport</keyword>
<evidence type="ECO:0000256" key="3">
    <source>
        <dbReference type="ARBA" id="ARBA00022448"/>
    </source>
</evidence>
<keyword evidence="7 9" id="KW-1133">Transmembrane helix</keyword>
<dbReference type="InParanoid" id="A0A0H2R1J5"/>
<reference evidence="10 11" key="1">
    <citation type="submission" date="2015-04" db="EMBL/GenBank/DDBJ databases">
        <title>Complete genome sequence of Schizopora paradoxa KUC8140, a cosmopolitan wood degrader in East Asia.</title>
        <authorList>
            <consortium name="DOE Joint Genome Institute"/>
            <person name="Min B."/>
            <person name="Park H."/>
            <person name="Jang Y."/>
            <person name="Kim J.-J."/>
            <person name="Kim K.H."/>
            <person name="Pangilinan J."/>
            <person name="Lipzen A."/>
            <person name="Riley R."/>
            <person name="Grigoriev I.V."/>
            <person name="Spatafora J.W."/>
            <person name="Choi I.-G."/>
        </authorList>
    </citation>
    <scope>NUCLEOTIDE SEQUENCE [LARGE SCALE GENOMIC DNA]</scope>
    <source>
        <strain evidence="10 11">KUC8140</strain>
    </source>
</reference>
<keyword evidence="6" id="KW-0653">Protein transport</keyword>
<dbReference type="EMBL" id="KQ086284">
    <property type="protein sequence ID" value="KLO05619.1"/>
    <property type="molecule type" value="Genomic_DNA"/>
</dbReference>
<feature type="transmembrane region" description="Helical" evidence="9">
    <location>
        <begin position="248"/>
        <end position="273"/>
    </location>
</feature>
<comment type="similarity">
    <text evidence="2">Belongs to the oligopeptide OPT transporter family.</text>
</comment>
<evidence type="ECO:0000256" key="6">
    <source>
        <dbReference type="ARBA" id="ARBA00022927"/>
    </source>
</evidence>
<comment type="subcellular location">
    <subcellularLocation>
        <location evidence="1">Membrane</location>
        <topology evidence="1">Multi-pass membrane protein</topology>
    </subcellularLocation>
</comment>
<feature type="transmembrane region" description="Helical" evidence="9">
    <location>
        <begin position="623"/>
        <end position="643"/>
    </location>
</feature>
<accession>A0A0H2R1J5</accession>
<feature type="transmembrane region" description="Helical" evidence="9">
    <location>
        <begin position="181"/>
        <end position="205"/>
    </location>
</feature>
<dbReference type="AlphaFoldDB" id="A0A0H2R1J5"/>
<protein>
    <submittedName>
        <fullName evidence="10">Small oligopeptide transporter</fullName>
    </submittedName>
</protein>
<keyword evidence="11" id="KW-1185">Reference proteome</keyword>
<evidence type="ECO:0000313" key="10">
    <source>
        <dbReference type="EMBL" id="KLO05619.1"/>
    </source>
</evidence>
<organism evidence="10 11">
    <name type="scientific">Schizopora paradoxa</name>
    <dbReference type="NCBI Taxonomy" id="27342"/>
    <lineage>
        <taxon>Eukaryota</taxon>
        <taxon>Fungi</taxon>
        <taxon>Dikarya</taxon>
        <taxon>Basidiomycota</taxon>
        <taxon>Agaricomycotina</taxon>
        <taxon>Agaricomycetes</taxon>
        <taxon>Hymenochaetales</taxon>
        <taxon>Schizoporaceae</taxon>
        <taxon>Schizopora</taxon>
    </lineage>
</organism>
<feature type="transmembrane region" description="Helical" evidence="9">
    <location>
        <begin position="393"/>
        <end position="414"/>
    </location>
</feature>
<feature type="transmembrane region" description="Helical" evidence="9">
    <location>
        <begin position="554"/>
        <end position="579"/>
    </location>
</feature>
<dbReference type="GO" id="GO:0035673">
    <property type="term" value="F:oligopeptide transmembrane transporter activity"/>
    <property type="evidence" value="ECO:0007669"/>
    <property type="project" value="InterPro"/>
</dbReference>
<evidence type="ECO:0000256" key="2">
    <source>
        <dbReference type="ARBA" id="ARBA00008807"/>
    </source>
</evidence>
<dbReference type="PANTHER" id="PTHR22601">
    <property type="entry name" value="ISP4 LIKE PROTEIN"/>
    <property type="match status" value="1"/>
</dbReference>
<dbReference type="InterPro" id="IPR004813">
    <property type="entry name" value="OPT"/>
</dbReference>
<dbReference type="NCBIfam" id="TIGR00728">
    <property type="entry name" value="OPT_sfam"/>
    <property type="match status" value="1"/>
</dbReference>
<feature type="transmembrane region" description="Helical" evidence="9">
    <location>
        <begin position="700"/>
        <end position="721"/>
    </location>
</feature>
<dbReference type="Pfam" id="PF03169">
    <property type="entry name" value="OPT"/>
    <property type="match status" value="1"/>
</dbReference>
<dbReference type="NCBIfam" id="TIGR00727">
    <property type="entry name" value="ISP4_OPT"/>
    <property type="match status" value="1"/>
</dbReference>
<evidence type="ECO:0000256" key="7">
    <source>
        <dbReference type="ARBA" id="ARBA00022989"/>
    </source>
</evidence>
<evidence type="ECO:0000256" key="5">
    <source>
        <dbReference type="ARBA" id="ARBA00022856"/>
    </source>
</evidence>
<name>A0A0H2R1J5_9AGAM</name>
<feature type="transmembrane region" description="Helical" evidence="9">
    <location>
        <begin position="446"/>
        <end position="466"/>
    </location>
</feature>
<evidence type="ECO:0000256" key="1">
    <source>
        <dbReference type="ARBA" id="ARBA00004141"/>
    </source>
</evidence>
<dbReference type="GO" id="GO:0016020">
    <property type="term" value="C:membrane"/>
    <property type="evidence" value="ECO:0007669"/>
    <property type="project" value="UniProtKB-SubCell"/>
</dbReference>
<feature type="transmembrane region" description="Helical" evidence="9">
    <location>
        <begin position="472"/>
        <end position="492"/>
    </location>
</feature>
<dbReference type="OrthoDB" id="9986677at2759"/>
<dbReference type="Proteomes" id="UP000053477">
    <property type="component" value="Unassembled WGS sequence"/>
</dbReference>
<dbReference type="InterPro" id="IPR004648">
    <property type="entry name" value="Oligpept_transpt"/>
</dbReference>
<gene>
    <name evidence="10" type="ORF">SCHPADRAFT_1002806</name>
</gene>
<keyword evidence="5" id="KW-0571">Peptide transport</keyword>
<keyword evidence="8 9" id="KW-0472">Membrane</keyword>
<evidence type="ECO:0000256" key="4">
    <source>
        <dbReference type="ARBA" id="ARBA00022692"/>
    </source>
</evidence>
<proteinExistence type="inferred from homology"/>
<keyword evidence="4 9" id="KW-0812">Transmembrane</keyword>
<feature type="transmembrane region" description="Helical" evidence="9">
    <location>
        <begin position="504"/>
        <end position="524"/>
    </location>
</feature>
<feature type="transmembrane region" description="Helical" evidence="9">
    <location>
        <begin position="148"/>
        <end position="169"/>
    </location>
</feature>
<feature type="transmembrane region" description="Helical" evidence="9">
    <location>
        <begin position="80"/>
        <end position="100"/>
    </location>
</feature>
<dbReference type="GO" id="GO:0015031">
    <property type="term" value="P:protein transport"/>
    <property type="evidence" value="ECO:0007669"/>
    <property type="project" value="UniProtKB-KW"/>
</dbReference>
<evidence type="ECO:0000313" key="11">
    <source>
        <dbReference type="Proteomes" id="UP000053477"/>
    </source>
</evidence>